<evidence type="ECO:0000313" key="2">
    <source>
        <dbReference type="EMBL" id="SPP64737.1"/>
    </source>
</evidence>
<feature type="region of interest" description="Disordered" evidence="1">
    <location>
        <begin position="62"/>
        <end position="88"/>
    </location>
</feature>
<proteinExistence type="predicted"/>
<dbReference type="InParanoid" id="A0A330L4X5"/>
<dbReference type="AlphaFoldDB" id="A0A330L4X5"/>
<gene>
    <name evidence="2" type="ORF">NITLEN_20377</name>
</gene>
<dbReference type="EMBL" id="OUNR01000012">
    <property type="protein sequence ID" value="SPP64737.1"/>
    <property type="molecule type" value="Genomic_DNA"/>
</dbReference>
<reference evidence="3" key="1">
    <citation type="submission" date="2018-04" db="EMBL/GenBank/DDBJ databases">
        <authorList>
            <person name="Lucker S."/>
            <person name="Sakoula D."/>
        </authorList>
    </citation>
    <scope>NUCLEOTIDE SEQUENCE [LARGE SCALE GENOMIC DNA]</scope>
</reference>
<feature type="region of interest" description="Disordered" evidence="1">
    <location>
        <begin position="1"/>
        <end position="38"/>
    </location>
</feature>
<accession>A0A330L4X5</accession>
<keyword evidence="3" id="KW-1185">Reference proteome</keyword>
<dbReference type="Proteomes" id="UP000248168">
    <property type="component" value="Unassembled WGS sequence"/>
</dbReference>
<organism evidence="2 3">
    <name type="scientific">Nitrospira lenta</name>
    <dbReference type="NCBI Taxonomy" id="1436998"/>
    <lineage>
        <taxon>Bacteria</taxon>
        <taxon>Pseudomonadati</taxon>
        <taxon>Nitrospirota</taxon>
        <taxon>Nitrospiria</taxon>
        <taxon>Nitrospirales</taxon>
        <taxon>Nitrospiraceae</taxon>
        <taxon>Nitrospira</taxon>
    </lineage>
</organism>
<evidence type="ECO:0000256" key="1">
    <source>
        <dbReference type="SAM" id="MobiDB-lite"/>
    </source>
</evidence>
<protein>
    <submittedName>
        <fullName evidence="2">Uncharacterized protein</fullName>
    </submittedName>
</protein>
<name>A0A330L4X5_9BACT</name>
<sequence>MADSRPPQAASPKHVPGIEGRGTAESVRPRSAQRASDSLTFLEQQGMYPHEAMEMIRDQVFPPSEEDVPNLGETMQPYSDKAPDIQIR</sequence>
<evidence type="ECO:0000313" key="3">
    <source>
        <dbReference type="Proteomes" id="UP000248168"/>
    </source>
</evidence>